<dbReference type="GO" id="GO:0001650">
    <property type="term" value="C:fibrillar center"/>
    <property type="evidence" value="ECO:0007669"/>
    <property type="project" value="TreeGrafter"/>
</dbReference>
<dbReference type="EMBL" id="CAJNRD030001121">
    <property type="protein sequence ID" value="CAG5097377.1"/>
    <property type="molecule type" value="Genomic_DNA"/>
</dbReference>
<dbReference type="SUPFAM" id="SSF55315">
    <property type="entry name" value="L30e-like"/>
    <property type="match status" value="1"/>
</dbReference>
<dbReference type="InterPro" id="IPR042848">
    <property type="entry name" value="Rpp38"/>
</dbReference>
<dbReference type="OrthoDB" id="20109at2759"/>
<dbReference type="PANTHER" id="PTHR46948">
    <property type="entry name" value="RIBONUCLEASE P PROTEIN SUBUNIT P38"/>
    <property type="match status" value="1"/>
</dbReference>
<evidence type="ECO:0000259" key="2">
    <source>
        <dbReference type="Pfam" id="PF01248"/>
    </source>
</evidence>
<sequence>MSLKKQKNASVKKVMRNVLAQPYEFIWPILKSEDEINELSDILNELLPKKKCKKKLSWSQLRKLSKEERKEVNKLSEDELDANVNKIILGVNAVTRAVEKKDICCILVEANVDPMLMIKHIILMGQNKNIPVVLLSGLKKMCLEKIGFASLTIGLKKSEAELNSHFYKLYEKISHLSQSLPAPKSPKELFPSDKFEPEPVPSPEPEPETPKIQSKLFNPSSVYKYRSFTSERVFQPPEFRAEEEFISLAHIAEDTNDHAPKKRYMDLPRNNSSEKKDEPMEQEEAKPEKIKLSVYQPLKYD</sequence>
<dbReference type="PANTHER" id="PTHR46948:SF1">
    <property type="entry name" value="RIBONUCLEASE P PROTEIN SUBUNIT P38"/>
    <property type="match status" value="1"/>
</dbReference>
<keyword evidence="4" id="KW-1185">Reference proteome</keyword>
<dbReference type="GO" id="GO:0033204">
    <property type="term" value="F:ribonuclease P RNA binding"/>
    <property type="evidence" value="ECO:0007669"/>
    <property type="project" value="TreeGrafter"/>
</dbReference>
<comment type="caution">
    <text evidence="3">The sequence shown here is derived from an EMBL/GenBank/DDBJ whole genome shotgun (WGS) entry which is preliminary data.</text>
</comment>
<feature type="compositionally biased region" description="Basic and acidic residues" evidence="1">
    <location>
        <begin position="251"/>
        <end position="291"/>
    </location>
</feature>
<evidence type="ECO:0000313" key="3">
    <source>
        <dbReference type="EMBL" id="CAG5097377.1"/>
    </source>
</evidence>
<evidence type="ECO:0000256" key="1">
    <source>
        <dbReference type="SAM" id="MobiDB-lite"/>
    </source>
</evidence>
<feature type="region of interest" description="Disordered" evidence="1">
    <location>
        <begin position="181"/>
        <end position="214"/>
    </location>
</feature>
<organism evidence="3 4">
    <name type="scientific">Cotesia congregata</name>
    <name type="common">Parasitoid wasp</name>
    <name type="synonym">Apanteles congregatus</name>
    <dbReference type="NCBI Taxonomy" id="51543"/>
    <lineage>
        <taxon>Eukaryota</taxon>
        <taxon>Metazoa</taxon>
        <taxon>Ecdysozoa</taxon>
        <taxon>Arthropoda</taxon>
        <taxon>Hexapoda</taxon>
        <taxon>Insecta</taxon>
        <taxon>Pterygota</taxon>
        <taxon>Neoptera</taxon>
        <taxon>Endopterygota</taxon>
        <taxon>Hymenoptera</taxon>
        <taxon>Apocrita</taxon>
        <taxon>Ichneumonoidea</taxon>
        <taxon>Braconidae</taxon>
        <taxon>Microgastrinae</taxon>
        <taxon>Cotesia</taxon>
    </lineage>
</organism>
<name>A0A8J2HIX1_COTCN</name>
<proteinExistence type="predicted"/>
<reference evidence="3" key="1">
    <citation type="submission" date="2021-04" db="EMBL/GenBank/DDBJ databases">
        <authorList>
            <person name="Chebbi M.A.C M."/>
        </authorList>
    </citation>
    <scope>NUCLEOTIDE SEQUENCE</scope>
</reference>
<dbReference type="InterPro" id="IPR004038">
    <property type="entry name" value="Ribosomal_eL8/eL30/eS12/Gad45"/>
</dbReference>
<feature type="domain" description="Ribosomal protein eL8/eL30/eS12/Gadd45" evidence="2">
    <location>
        <begin position="82"/>
        <end position="137"/>
    </location>
</feature>
<dbReference type="Proteomes" id="UP000786811">
    <property type="component" value="Unassembled WGS sequence"/>
</dbReference>
<evidence type="ECO:0000313" key="4">
    <source>
        <dbReference type="Proteomes" id="UP000786811"/>
    </source>
</evidence>
<protein>
    <recommendedName>
        <fullName evidence="2">Ribosomal protein eL8/eL30/eS12/Gadd45 domain-containing protein</fullName>
    </recommendedName>
</protein>
<dbReference type="Pfam" id="PF01248">
    <property type="entry name" value="Ribosomal_L7Ae"/>
    <property type="match status" value="1"/>
</dbReference>
<dbReference type="GO" id="GO:0000172">
    <property type="term" value="C:ribonuclease MRP complex"/>
    <property type="evidence" value="ECO:0007669"/>
    <property type="project" value="InterPro"/>
</dbReference>
<feature type="region of interest" description="Disordered" evidence="1">
    <location>
        <begin position="251"/>
        <end position="301"/>
    </location>
</feature>
<dbReference type="GO" id="GO:0001682">
    <property type="term" value="P:tRNA 5'-leader removal"/>
    <property type="evidence" value="ECO:0007669"/>
    <property type="project" value="InterPro"/>
</dbReference>
<accession>A0A8J2HIX1</accession>
<dbReference type="GO" id="GO:0005655">
    <property type="term" value="C:nucleolar ribonuclease P complex"/>
    <property type="evidence" value="ECO:0007669"/>
    <property type="project" value="InterPro"/>
</dbReference>
<feature type="compositionally biased region" description="Basic and acidic residues" evidence="1">
    <location>
        <begin position="185"/>
        <end position="197"/>
    </location>
</feature>
<gene>
    <name evidence="3" type="ORF">HICCMSTLAB_LOCUS8677</name>
</gene>
<dbReference type="AlphaFoldDB" id="A0A8J2HIX1"/>
<dbReference type="GO" id="GO:0004526">
    <property type="term" value="F:ribonuclease P activity"/>
    <property type="evidence" value="ECO:0007669"/>
    <property type="project" value="TreeGrafter"/>
</dbReference>
<dbReference type="InterPro" id="IPR029064">
    <property type="entry name" value="Ribosomal_eL30-like_sf"/>
</dbReference>
<dbReference type="Gene3D" id="3.30.1330.30">
    <property type="match status" value="1"/>
</dbReference>